<dbReference type="EMBL" id="MF417950">
    <property type="protein sequence ID" value="ASN72359.1"/>
    <property type="molecule type" value="Genomic_DNA"/>
</dbReference>
<sequence>MAKVSWILLAKDVLRDTEDNTIIVSPLTTIILNKFPQTTNFKVGFGLKDVTAKDDKILLGIGKIDNNENVEMLVQSEIELPKIFNDSQAKYADFESSVVLNNFEFREKGKYFASIQTNEQKGLTTHFNVTTKARNDNE</sequence>
<dbReference type="Pfam" id="PF22091">
    <property type="entry name" value="DUF6941"/>
    <property type="match status" value="1"/>
</dbReference>
<dbReference type="InterPro" id="IPR054221">
    <property type="entry name" value="DUF6941"/>
</dbReference>
<proteinExistence type="predicted"/>
<organism evidence="1">
    <name type="scientific">uncultured Caudovirales phage</name>
    <dbReference type="NCBI Taxonomy" id="2100421"/>
    <lineage>
        <taxon>Viruses</taxon>
        <taxon>Duplodnaviria</taxon>
        <taxon>Heunggongvirae</taxon>
        <taxon>Uroviricota</taxon>
        <taxon>Caudoviricetes</taxon>
        <taxon>Peduoviridae</taxon>
        <taxon>Maltschvirus</taxon>
        <taxon>Maltschvirus maltsch</taxon>
    </lineage>
</organism>
<reference evidence="1" key="1">
    <citation type="submission" date="2017-06" db="EMBL/GenBank/DDBJ databases">
        <title>Novel phages from South African skin metaviromes.</title>
        <authorList>
            <person name="van Zyl L.J."/>
            <person name="Abrahams Y."/>
            <person name="Stander E.A."/>
            <person name="Kirby B.M."/>
            <person name="Clavaud C."/>
            <person name="Farcet C."/>
            <person name="Breton L."/>
            <person name="Trindade M.I."/>
        </authorList>
    </citation>
    <scope>NUCLEOTIDE SEQUENCE</scope>
</reference>
<evidence type="ECO:0000313" key="1">
    <source>
        <dbReference type="EMBL" id="ASN72359.1"/>
    </source>
</evidence>
<protein>
    <submittedName>
        <fullName evidence="1">Uncharacterized protein</fullName>
    </submittedName>
</protein>
<accession>A0A2H4JCJ7</accession>
<gene>
    <name evidence="1" type="ORF">7F12_35</name>
</gene>
<name>A0A2H4JCJ7_9CAUD</name>